<organism evidence="1 2">
    <name type="scientific">Ambrosia artemisiifolia</name>
    <name type="common">Common ragweed</name>
    <dbReference type="NCBI Taxonomy" id="4212"/>
    <lineage>
        <taxon>Eukaryota</taxon>
        <taxon>Viridiplantae</taxon>
        <taxon>Streptophyta</taxon>
        <taxon>Embryophyta</taxon>
        <taxon>Tracheophyta</taxon>
        <taxon>Spermatophyta</taxon>
        <taxon>Magnoliopsida</taxon>
        <taxon>eudicotyledons</taxon>
        <taxon>Gunneridae</taxon>
        <taxon>Pentapetalae</taxon>
        <taxon>asterids</taxon>
        <taxon>campanulids</taxon>
        <taxon>Asterales</taxon>
        <taxon>Asteraceae</taxon>
        <taxon>Asteroideae</taxon>
        <taxon>Heliantheae alliance</taxon>
        <taxon>Heliantheae</taxon>
        <taxon>Ambrosia</taxon>
    </lineage>
</organism>
<proteinExistence type="predicted"/>
<evidence type="ECO:0000313" key="1">
    <source>
        <dbReference type="EMBL" id="KAI7755388.1"/>
    </source>
</evidence>
<gene>
    <name evidence="1" type="ORF">M8C21_010135</name>
</gene>
<evidence type="ECO:0000313" key="2">
    <source>
        <dbReference type="Proteomes" id="UP001206925"/>
    </source>
</evidence>
<sequence>MLIKKIWFFKILKLTDNSDIISELVKKANNYEPGYSESLSNLVSETRYEAAVNLKVC</sequence>
<protein>
    <submittedName>
        <fullName evidence="1">Uncharacterized protein</fullName>
    </submittedName>
</protein>
<dbReference type="Proteomes" id="UP001206925">
    <property type="component" value="Unassembled WGS sequence"/>
</dbReference>
<dbReference type="AlphaFoldDB" id="A0AAD5D7U3"/>
<comment type="caution">
    <text evidence="1">The sequence shown here is derived from an EMBL/GenBank/DDBJ whole genome shotgun (WGS) entry which is preliminary data.</text>
</comment>
<reference evidence="1" key="1">
    <citation type="submission" date="2022-06" db="EMBL/GenBank/DDBJ databases">
        <title>Uncovering the hologenomic basis of an extraordinary plant invasion.</title>
        <authorList>
            <person name="Bieker V.C."/>
            <person name="Martin M.D."/>
            <person name="Gilbert T."/>
            <person name="Hodgins K."/>
            <person name="Battlay P."/>
            <person name="Petersen B."/>
            <person name="Wilson J."/>
        </authorList>
    </citation>
    <scope>NUCLEOTIDE SEQUENCE</scope>
    <source>
        <strain evidence="1">AA19_3_7</strain>
        <tissue evidence="1">Leaf</tissue>
    </source>
</reference>
<keyword evidence="2" id="KW-1185">Reference proteome</keyword>
<dbReference type="EMBL" id="JAMZMK010001183">
    <property type="protein sequence ID" value="KAI7755388.1"/>
    <property type="molecule type" value="Genomic_DNA"/>
</dbReference>
<name>A0AAD5D7U3_AMBAR</name>
<accession>A0AAD5D7U3</accession>